<evidence type="ECO:0000313" key="3">
    <source>
        <dbReference type="Proteomes" id="UP000194873"/>
    </source>
</evidence>
<proteinExistence type="predicted"/>
<dbReference type="AlphaFoldDB" id="A0A243W4U6"/>
<keyword evidence="1" id="KW-1133">Transmembrane helix</keyword>
<gene>
    <name evidence="2" type="ORF">BXP70_28860</name>
</gene>
<comment type="caution">
    <text evidence="2">The sequence shown here is derived from an EMBL/GenBank/DDBJ whole genome shotgun (WGS) entry which is preliminary data.</text>
</comment>
<dbReference type="EMBL" id="MTSE01000077">
    <property type="protein sequence ID" value="OUJ67402.1"/>
    <property type="molecule type" value="Genomic_DNA"/>
</dbReference>
<accession>A0A243W4U6</accession>
<evidence type="ECO:0000313" key="2">
    <source>
        <dbReference type="EMBL" id="OUJ67402.1"/>
    </source>
</evidence>
<evidence type="ECO:0000256" key="1">
    <source>
        <dbReference type="SAM" id="Phobius"/>
    </source>
</evidence>
<sequence length="74" mass="8858">MYLVLSLRYRCQQSAILLDLLYWCIALPWAPTYLFSMRLRRLYSDAHLRISFDSLLTGLFWQMAQDRTPAEVQQ</sequence>
<keyword evidence="3" id="KW-1185">Reference proteome</keyword>
<feature type="transmembrane region" description="Helical" evidence="1">
    <location>
        <begin position="20"/>
        <end position="39"/>
    </location>
</feature>
<dbReference type="Proteomes" id="UP000194873">
    <property type="component" value="Unassembled WGS sequence"/>
</dbReference>
<reference evidence="2 3" key="1">
    <citation type="submission" date="2017-01" db="EMBL/GenBank/DDBJ databases">
        <title>A new Hymenobacter.</title>
        <authorList>
            <person name="Liang Y."/>
            <person name="Feng F."/>
        </authorList>
    </citation>
    <scope>NUCLEOTIDE SEQUENCE [LARGE SCALE GENOMIC DNA]</scope>
    <source>
        <strain evidence="2">MIMBbqt21</strain>
    </source>
</reference>
<organism evidence="2 3">
    <name type="scientific">Hymenobacter crusticola</name>
    <dbReference type="NCBI Taxonomy" id="1770526"/>
    <lineage>
        <taxon>Bacteria</taxon>
        <taxon>Pseudomonadati</taxon>
        <taxon>Bacteroidota</taxon>
        <taxon>Cytophagia</taxon>
        <taxon>Cytophagales</taxon>
        <taxon>Hymenobacteraceae</taxon>
        <taxon>Hymenobacter</taxon>
    </lineage>
</organism>
<keyword evidence="1" id="KW-0812">Transmembrane</keyword>
<keyword evidence="1" id="KW-0472">Membrane</keyword>
<name>A0A243W4U6_9BACT</name>
<protein>
    <submittedName>
        <fullName evidence="2">Uncharacterized protein</fullName>
    </submittedName>
</protein>